<dbReference type="Proteomes" id="UP000647980">
    <property type="component" value="Unassembled WGS sequence"/>
</dbReference>
<dbReference type="EMBL" id="JADGLW010000003">
    <property type="protein sequence ID" value="MBF0753964.1"/>
    <property type="molecule type" value="Genomic_DNA"/>
</dbReference>
<dbReference type="RefSeq" id="WP_135097905.1">
    <property type="nucleotide sequence ID" value="NZ_JADGLW010000003.1"/>
</dbReference>
<proteinExistence type="predicted"/>
<feature type="signal peptide" evidence="3">
    <location>
        <begin position="1"/>
        <end position="20"/>
    </location>
</feature>
<dbReference type="Gene3D" id="2.60.40.1240">
    <property type="match status" value="1"/>
</dbReference>
<name>A0ABR9XYA3_9STAP</name>
<evidence type="ECO:0000313" key="5">
    <source>
        <dbReference type="EMBL" id="MBF0753964.1"/>
    </source>
</evidence>
<organism evidence="5 6">
    <name type="scientific">Jeotgalicoccus nanhaiensis</name>
    <dbReference type="NCBI Taxonomy" id="568603"/>
    <lineage>
        <taxon>Bacteria</taxon>
        <taxon>Bacillati</taxon>
        <taxon>Bacillota</taxon>
        <taxon>Bacilli</taxon>
        <taxon>Bacillales</taxon>
        <taxon>Staphylococcaceae</taxon>
        <taxon>Jeotgalicoccus</taxon>
    </lineage>
</organism>
<dbReference type="InterPro" id="IPR029050">
    <property type="entry name" value="Immunoprotect_excell_Ig-like"/>
</dbReference>
<comment type="caution">
    <text evidence="5">The sequence shown here is derived from an EMBL/GenBank/DDBJ whole genome shotgun (WGS) entry which is preliminary data.</text>
</comment>
<feature type="domain" description="DUF4352" evidence="4">
    <location>
        <begin position="88"/>
        <end position="190"/>
    </location>
</feature>
<evidence type="ECO:0000256" key="2">
    <source>
        <dbReference type="SAM" id="MobiDB-lite"/>
    </source>
</evidence>
<protein>
    <submittedName>
        <fullName evidence="5">DUF4352 domain-containing protein</fullName>
    </submittedName>
</protein>
<evidence type="ECO:0000259" key="4">
    <source>
        <dbReference type="Pfam" id="PF11611"/>
    </source>
</evidence>
<dbReference type="InterPro" id="IPR029051">
    <property type="entry name" value="DUF4352"/>
</dbReference>
<feature type="region of interest" description="Disordered" evidence="2">
    <location>
        <begin position="26"/>
        <end position="67"/>
    </location>
</feature>
<evidence type="ECO:0000256" key="1">
    <source>
        <dbReference type="ARBA" id="ARBA00022729"/>
    </source>
</evidence>
<dbReference type="Pfam" id="PF11611">
    <property type="entry name" value="DUF4352"/>
    <property type="match status" value="1"/>
</dbReference>
<gene>
    <name evidence="5" type="ORF">IR135_06750</name>
</gene>
<dbReference type="PROSITE" id="PS51257">
    <property type="entry name" value="PROKAR_LIPOPROTEIN"/>
    <property type="match status" value="1"/>
</dbReference>
<feature type="compositionally biased region" description="Acidic residues" evidence="2">
    <location>
        <begin position="29"/>
        <end position="48"/>
    </location>
</feature>
<evidence type="ECO:0000313" key="6">
    <source>
        <dbReference type="Proteomes" id="UP000647980"/>
    </source>
</evidence>
<accession>A0ABR9XYA3</accession>
<feature type="chain" id="PRO_5046619889" evidence="3">
    <location>
        <begin position="21"/>
        <end position="214"/>
    </location>
</feature>
<feature type="compositionally biased region" description="Acidic residues" evidence="2">
    <location>
        <begin position="57"/>
        <end position="66"/>
    </location>
</feature>
<reference evidence="5 6" key="1">
    <citation type="submission" date="2020-10" db="EMBL/GenBank/DDBJ databases">
        <title>Mouse Oral microbiota.</title>
        <authorList>
            <person name="Joseph S."/>
            <person name="Aduse-Opoku J."/>
        </authorList>
    </citation>
    <scope>NUCLEOTIDE SEQUENCE [LARGE SCALE GENOMIC DNA]</scope>
    <source>
        <strain evidence="5 6">19428wE5_W307</strain>
    </source>
</reference>
<keyword evidence="6" id="KW-1185">Reference proteome</keyword>
<evidence type="ECO:0000256" key="3">
    <source>
        <dbReference type="SAM" id="SignalP"/>
    </source>
</evidence>
<keyword evidence="1 3" id="KW-0732">Signal</keyword>
<sequence length="214" mass="24583">MKKYLYFTSIVLLLIIAACGNDEVKKEQETEENAETSEATSENEEDNVSEEKLEQGDTADEETSDDVEYRHLGDTVELEESIMINQPYTLTVNDFTLTREFKGKSMEEYLIGFEEDTGFYLALVDVTVTNNGEEAFKFEENSNISLMEKDQEGFNYMEEYAIEEELTADINPGESVTMKLPFVVNVNNSEGNYYFYIDPPSSKFHEVYELTEPK</sequence>